<evidence type="ECO:0000313" key="4">
    <source>
        <dbReference type="Proteomes" id="UP001343600"/>
    </source>
</evidence>
<dbReference type="OrthoDB" id="6169055at2"/>
<name>A0A0P6WLG5_PSEVI</name>
<dbReference type="EMBL" id="JAZEIP010000037">
    <property type="protein sequence ID" value="MEE4042141.1"/>
    <property type="molecule type" value="Genomic_DNA"/>
</dbReference>
<dbReference type="Pfam" id="PF13432">
    <property type="entry name" value="TPR_16"/>
    <property type="match status" value="1"/>
</dbReference>
<dbReference type="Proteomes" id="UP001343600">
    <property type="component" value="Unassembled WGS sequence"/>
</dbReference>
<dbReference type="RefSeq" id="WP_004886369.1">
    <property type="nucleotide sequence ID" value="NZ_CP077719.1"/>
</dbReference>
<proteinExistence type="predicted"/>
<dbReference type="Gene3D" id="1.25.40.10">
    <property type="entry name" value="Tetratricopeptide repeat domain"/>
    <property type="match status" value="1"/>
</dbReference>
<gene>
    <name evidence="2" type="ORF">CFBP1590__2496</name>
    <name evidence="1" type="ORF">V2I87_18765</name>
</gene>
<keyword evidence="4" id="KW-1185">Reference proteome</keyword>
<reference evidence="2 3" key="1">
    <citation type="submission" date="2017-05" db="EMBL/GenBank/DDBJ databases">
        <authorList>
            <person name="Song R."/>
            <person name="Chenine A.L."/>
            <person name="Ruprecht R.M."/>
        </authorList>
    </citation>
    <scope>NUCLEOTIDE SEQUENCE [LARGE SCALE GENOMIC DNA]</scope>
    <source>
        <strain evidence="2 3">CFBP 1590</strain>
    </source>
</reference>
<protein>
    <submittedName>
        <fullName evidence="1">Tetratricopeptide repeat protein</fullName>
    </submittedName>
    <submittedName>
        <fullName evidence="2">Type III secretion component</fullName>
    </submittedName>
</protein>
<accession>A0A0P6WLG5</accession>
<dbReference type="KEGG" id="pvd:CFBP1590__2496"/>
<organism evidence="2 3">
    <name type="scientific">Pseudomonas viridiflava</name>
    <name type="common">Phytomonas viridiflava</name>
    <dbReference type="NCBI Taxonomy" id="33069"/>
    <lineage>
        <taxon>Bacteria</taxon>
        <taxon>Pseudomonadati</taxon>
        <taxon>Pseudomonadota</taxon>
        <taxon>Gammaproteobacteria</taxon>
        <taxon>Pseudomonadales</taxon>
        <taxon>Pseudomonadaceae</taxon>
        <taxon>Pseudomonas</taxon>
    </lineage>
</organism>
<dbReference type="AlphaFoldDB" id="A0A0P6WLG5"/>
<reference evidence="1 4" key="2">
    <citation type="submission" date="2024-01" db="EMBL/GenBank/DDBJ databases">
        <title>Characterization of Pseudomonas viridiflava in Georgia, USA.</title>
        <authorList>
            <person name="Zhao M."/>
            <person name="Dutta B."/>
        </authorList>
    </citation>
    <scope>NUCLEOTIDE SEQUENCE [LARGE SCALE GENOMIC DNA]</scope>
    <source>
        <strain evidence="1 4">21GA0539</strain>
    </source>
</reference>
<evidence type="ECO:0000313" key="1">
    <source>
        <dbReference type="EMBL" id="MEE4042141.1"/>
    </source>
</evidence>
<dbReference type="SUPFAM" id="SSF48452">
    <property type="entry name" value="TPR-like"/>
    <property type="match status" value="1"/>
</dbReference>
<dbReference type="EMBL" id="LT855380">
    <property type="protein sequence ID" value="SMS10082.1"/>
    <property type="molecule type" value="Genomic_DNA"/>
</dbReference>
<dbReference type="InterPro" id="IPR011990">
    <property type="entry name" value="TPR-like_helical_dom_sf"/>
</dbReference>
<sequence length="112" mass="12364">MSASQDRDCVELLKGLGDLYRRCGQPQRALVMLLIAIQLAPADTGLLHSLVLAFTDSGDTGRALAALDRLVSYQGESAALLLLRSRALWKAGSKDEARQCFRRYLSARRDEQ</sequence>
<evidence type="ECO:0000313" key="3">
    <source>
        <dbReference type="Proteomes" id="UP000196842"/>
    </source>
</evidence>
<dbReference type="GeneID" id="47764153"/>
<dbReference type="InterPro" id="IPR019734">
    <property type="entry name" value="TPR_rpt"/>
</dbReference>
<evidence type="ECO:0000313" key="2">
    <source>
        <dbReference type="EMBL" id="SMS10082.1"/>
    </source>
</evidence>
<dbReference type="SMART" id="SM00028">
    <property type="entry name" value="TPR"/>
    <property type="match status" value="2"/>
</dbReference>
<dbReference type="Proteomes" id="UP000196842">
    <property type="component" value="Chromosome I"/>
</dbReference>